<keyword evidence="2" id="KW-1185">Reference proteome</keyword>
<sequence length="185" mass="21177">MFEKMKIIPLGILGLIFLLNIVSCNSDPEEPMISLYGAYLLTKIETDGQFDFLNVGEATSDMKKQLEESQGVNFDNVLLTFFWGTPEVFNITFMQPSLLTTLPDNIPLIRYVNSSKTLSVEYIQESREFSIIKNYTATTEIGQVTAIELVNQFQIKVSVPQRIYDYKSQAWVNTLVTYTYNRLNV</sequence>
<accession>A0A1W2H5H0</accession>
<name>A0A1W2H5H0_9BACT</name>
<dbReference type="Proteomes" id="UP000192333">
    <property type="component" value="Chromosome I"/>
</dbReference>
<evidence type="ECO:0000313" key="1">
    <source>
        <dbReference type="EMBL" id="SMD43872.1"/>
    </source>
</evidence>
<protein>
    <submittedName>
        <fullName evidence="1">Uncharacterized protein</fullName>
    </submittedName>
</protein>
<dbReference type="STRING" id="758820.SAMN00777080_2484"/>
<dbReference type="EMBL" id="LT838813">
    <property type="protein sequence ID" value="SMD43872.1"/>
    <property type="molecule type" value="Genomic_DNA"/>
</dbReference>
<dbReference type="AlphaFoldDB" id="A0A1W2H5H0"/>
<proteinExistence type="predicted"/>
<gene>
    <name evidence="1" type="ORF">SAMN00777080_2484</name>
</gene>
<organism evidence="1 2">
    <name type="scientific">Aquiflexum balticum DSM 16537</name>
    <dbReference type="NCBI Taxonomy" id="758820"/>
    <lineage>
        <taxon>Bacteria</taxon>
        <taxon>Pseudomonadati</taxon>
        <taxon>Bacteroidota</taxon>
        <taxon>Cytophagia</taxon>
        <taxon>Cytophagales</taxon>
        <taxon>Cyclobacteriaceae</taxon>
        <taxon>Aquiflexum</taxon>
    </lineage>
</organism>
<evidence type="ECO:0000313" key="2">
    <source>
        <dbReference type="Proteomes" id="UP000192333"/>
    </source>
</evidence>
<reference evidence="2" key="1">
    <citation type="submission" date="2017-04" db="EMBL/GenBank/DDBJ databases">
        <authorList>
            <person name="Varghese N."/>
            <person name="Submissions S."/>
        </authorList>
    </citation>
    <scope>NUCLEOTIDE SEQUENCE [LARGE SCALE GENOMIC DNA]</scope>
    <source>
        <strain evidence="2">DSM 16537</strain>
    </source>
</reference>